<dbReference type="Proteomes" id="UP000251960">
    <property type="component" value="Chromosome 1"/>
</dbReference>
<comment type="caution">
    <text evidence="1">The sequence shown here is derived from an EMBL/GenBank/DDBJ whole genome shotgun (WGS) entry which is preliminary data.</text>
</comment>
<dbReference type="AlphaFoldDB" id="A0A317YI72"/>
<dbReference type="EMBL" id="NCVQ01000001">
    <property type="protein sequence ID" value="PWZ58299.1"/>
    <property type="molecule type" value="Genomic_DNA"/>
</dbReference>
<protein>
    <submittedName>
        <fullName evidence="1">Uncharacterized protein</fullName>
    </submittedName>
</protein>
<sequence>MCKYWDILEQCRLGSFVISVLTLYLREATMRLNNTINNSTNQCLLHRCKFVFFLQDSLASNICDDKLLYRSLQLYY</sequence>
<proteinExistence type="predicted"/>
<accession>A0A317YI72</accession>
<organism evidence="1">
    <name type="scientific">Zea mays</name>
    <name type="common">Maize</name>
    <dbReference type="NCBI Taxonomy" id="4577"/>
    <lineage>
        <taxon>Eukaryota</taxon>
        <taxon>Viridiplantae</taxon>
        <taxon>Streptophyta</taxon>
        <taxon>Embryophyta</taxon>
        <taxon>Tracheophyta</taxon>
        <taxon>Spermatophyta</taxon>
        <taxon>Magnoliopsida</taxon>
        <taxon>Liliopsida</taxon>
        <taxon>Poales</taxon>
        <taxon>Poaceae</taxon>
        <taxon>PACMAD clade</taxon>
        <taxon>Panicoideae</taxon>
        <taxon>Andropogonodae</taxon>
        <taxon>Andropogoneae</taxon>
        <taxon>Tripsacinae</taxon>
        <taxon>Zea</taxon>
    </lineage>
</organism>
<name>A0A317YI72_MAIZE</name>
<gene>
    <name evidence="1" type="ORF">Zm00014a_039458</name>
</gene>
<reference evidence="1" key="1">
    <citation type="journal article" date="2018" name="Nat. Genet.">
        <title>Extensive intraspecific gene order and gene structural variations between Mo17 and other maize genomes.</title>
        <authorList>
            <person name="Sun S."/>
            <person name="Zhou Y."/>
            <person name="Chen J."/>
            <person name="Shi J."/>
            <person name="Zhao H."/>
            <person name="Zhao H."/>
            <person name="Song W."/>
            <person name="Zhang M."/>
            <person name="Cui Y."/>
            <person name="Dong X."/>
            <person name="Liu H."/>
            <person name="Ma X."/>
            <person name="Jiao Y."/>
            <person name="Wang B."/>
            <person name="Wei X."/>
            <person name="Stein J.C."/>
            <person name="Glaubitz J.C."/>
            <person name="Lu F."/>
            <person name="Yu G."/>
            <person name="Liang C."/>
            <person name="Fengler K."/>
            <person name="Li B."/>
            <person name="Rafalski A."/>
            <person name="Schnable P.S."/>
            <person name="Ware D.H."/>
            <person name="Buckler E.S."/>
            <person name="Lai J."/>
        </authorList>
    </citation>
    <scope>NUCLEOTIDE SEQUENCE [LARGE SCALE GENOMIC DNA]</scope>
    <source>
        <tissue evidence="1">Seedling</tissue>
    </source>
</reference>
<evidence type="ECO:0000313" key="1">
    <source>
        <dbReference type="EMBL" id="PWZ58299.1"/>
    </source>
</evidence>